<proteinExistence type="predicted"/>
<protein>
    <recommendedName>
        <fullName evidence="3">Helitron helicase-like domain-containing protein</fullName>
    </recommendedName>
</protein>
<comment type="caution">
    <text evidence="1">The sequence shown here is derived from an EMBL/GenBank/DDBJ whole genome shotgun (WGS) entry which is preliminary data.</text>
</comment>
<reference evidence="1" key="1">
    <citation type="submission" date="2022-08" db="EMBL/GenBank/DDBJ databases">
        <authorList>
            <consortium name="DOE Joint Genome Institute"/>
            <person name="Min B."/>
            <person name="Riley R."/>
            <person name="Sierra-Patev S."/>
            <person name="Naranjo-Ortiz M."/>
            <person name="Looney B."/>
            <person name="Konkel Z."/>
            <person name="Slot J.C."/>
            <person name="Sakamoto Y."/>
            <person name="Steenwyk J.L."/>
            <person name="Rokas A."/>
            <person name="Carro J."/>
            <person name="Camarero S."/>
            <person name="Ferreira P."/>
            <person name="Molpeceres G."/>
            <person name="Ruiz-Duenas F.J."/>
            <person name="Serrano A."/>
            <person name="Henrissat B."/>
            <person name="Drula E."/>
            <person name="Hughes K.W."/>
            <person name="Mata J.L."/>
            <person name="Ishikawa N.K."/>
            <person name="Vargas-Isla R."/>
            <person name="Ushijima S."/>
            <person name="Smith C.A."/>
            <person name="Ahrendt S."/>
            <person name="Andreopoulos W."/>
            <person name="He G."/>
            <person name="Labutti K."/>
            <person name="Lipzen A."/>
            <person name="Ng V."/>
            <person name="Sandor L."/>
            <person name="Barry K."/>
            <person name="Martinez A.T."/>
            <person name="Xiao Y."/>
            <person name="Gibbons J.G."/>
            <person name="Terashima K."/>
            <person name="Hibbett D.S."/>
            <person name="Grigoriev I.V."/>
        </authorList>
    </citation>
    <scope>NUCLEOTIDE SEQUENCE</scope>
    <source>
        <strain evidence="1">Sp2 HRB7682 ss15</strain>
    </source>
</reference>
<evidence type="ECO:0000313" key="1">
    <source>
        <dbReference type="EMBL" id="KAJ4495895.1"/>
    </source>
</evidence>
<organism evidence="1 2">
    <name type="scientific">Lentinula lateritia</name>
    <dbReference type="NCBI Taxonomy" id="40482"/>
    <lineage>
        <taxon>Eukaryota</taxon>
        <taxon>Fungi</taxon>
        <taxon>Dikarya</taxon>
        <taxon>Basidiomycota</taxon>
        <taxon>Agaricomycotina</taxon>
        <taxon>Agaricomycetes</taxon>
        <taxon>Agaricomycetidae</taxon>
        <taxon>Agaricales</taxon>
        <taxon>Marasmiineae</taxon>
        <taxon>Omphalotaceae</taxon>
        <taxon>Lentinula</taxon>
    </lineage>
</organism>
<accession>A0A9W9B196</accession>
<reference evidence="1" key="2">
    <citation type="journal article" date="2023" name="Proc. Natl. Acad. Sci. U.S.A.">
        <title>A global phylogenomic analysis of the shiitake genus Lentinula.</title>
        <authorList>
            <person name="Sierra-Patev S."/>
            <person name="Min B."/>
            <person name="Naranjo-Ortiz M."/>
            <person name="Looney B."/>
            <person name="Konkel Z."/>
            <person name="Slot J.C."/>
            <person name="Sakamoto Y."/>
            <person name="Steenwyk J.L."/>
            <person name="Rokas A."/>
            <person name="Carro J."/>
            <person name="Camarero S."/>
            <person name="Ferreira P."/>
            <person name="Molpeceres G."/>
            <person name="Ruiz-Duenas F.J."/>
            <person name="Serrano A."/>
            <person name="Henrissat B."/>
            <person name="Drula E."/>
            <person name="Hughes K.W."/>
            <person name="Mata J.L."/>
            <person name="Ishikawa N.K."/>
            <person name="Vargas-Isla R."/>
            <person name="Ushijima S."/>
            <person name="Smith C.A."/>
            <person name="Donoghue J."/>
            <person name="Ahrendt S."/>
            <person name="Andreopoulos W."/>
            <person name="He G."/>
            <person name="LaButti K."/>
            <person name="Lipzen A."/>
            <person name="Ng V."/>
            <person name="Riley R."/>
            <person name="Sandor L."/>
            <person name="Barry K."/>
            <person name="Martinez A.T."/>
            <person name="Xiao Y."/>
            <person name="Gibbons J.G."/>
            <person name="Terashima K."/>
            <person name="Grigoriev I.V."/>
            <person name="Hibbett D."/>
        </authorList>
    </citation>
    <scope>NUCLEOTIDE SEQUENCE</scope>
    <source>
        <strain evidence="1">Sp2 HRB7682 ss15</strain>
    </source>
</reference>
<evidence type="ECO:0000313" key="2">
    <source>
        <dbReference type="Proteomes" id="UP001150238"/>
    </source>
</evidence>
<sequence length="278" mass="31644">ARRHYVEPVVQHDLGSMEYACSHCGALHWLREKLSDSPKRSPRFRMCCKLGEVCIPLLQRPPEFLHRLFTSMDPQAKEFRENISQYNSALAFTSVGVSIDDTVNQRGRGPPIFRIHGELKHWSGTLLPREGVAPSYAQLYILDPHTALAYRMQRNENLSHQTMEALQTLLRTVNPYSHIYQHAYEVLRHYPDAQEFSISLRVMPGQDRRRYNLPTADEVAAIVPGDGIQAVDRRDIILSLRGGEARQAGGLQRISDGHAAYAPLHYVLLFPQGQSGWH</sequence>
<name>A0A9W9B196_9AGAR</name>
<dbReference type="Proteomes" id="UP001150238">
    <property type="component" value="Unassembled WGS sequence"/>
</dbReference>
<feature type="non-terminal residue" evidence="1">
    <location>
        <position position="278"/>
    </location>
</feature>
<feature type="non-terminal residue" evidence="1">
    <location>
        <position position="1"/>
    </location>
</feature>
<gene>
    <name evidence="1" type="ORF">C8J55DRAFT_392881</name>
</gene>
<dbReference type="PANTHER" id="PTHR45786:SF74">
    <property type="entry name" value="ATP-DEPENDENT DNA HELICASE"/>
    <property type="match status" value="1"/>
</dbReference>
<dbReference type="EMBL" id="JANVFS010000001">
    <property type="protein sequence ID" value="KAJ4495895.1"/>
    <property type="molecule type" value="Genomic_DNA"/>
</dbReference>
<evidence type="ECO:0008006" key="3">
    <source>
        <dbReference type="Google" id="ProtNLM"/>
    </source>
</evidence>
<dbReference type="PANTHER" id="PTHR45786">
    <property type="entry name" value="DNA BINDING PROTEIN-LIKE"/>
    <property type="match status" value="1"/>
</dbReference>
<dbReference type="AlphaFoldDB" id="A0A9W9B196"/>